<evidence type="ECO:0000256" key="1">
    <source>
        <dbReference type="SAM" id="MobiDB-lite"/>
    </source>
</evidence>
<dbReference type="InParanoid" id="A0A5C3Q941"/>
<sequence length="157" mass="17171">MQALAVILTMSGTTHRGHASFKPGPLGRHEERRTHGNGQIEAHTESAEDSLALRNAANPCTLHFRHLRQDPPRSRSHSRGGRRAAPRFKGRWSPSLSCYAGSVAPGVYYQRTPFGNSTASSSHLSRTSCLSNGAVHLREWLVIPSPNSHLFGRSKGL</sequence>
<reference evidence="2 3" key="1">
    <citation type="journal article" date="2019" name="Nat. Ecol. Evol.">
        <title>Megaphylogeny resolves global patterns of mushroom evolution.</title>
        <authorList>
            <person name="Varga T."/>
            <person name="Krizsan K."/>
            <person name="Foldi C."/>
            <person name="Dima B."/>
            <person name="Sanchez-Garcia M."/>
            <person name="Sanchez-Ramirez S."/>
            <person name="Szollosi G.J."/>
            <person name="Szarkandi J.G."/>
            <person name="Papp V."/>
            <person name="Albert L."/>
            <person name="Andreopoulos W."/>
            <person name="Angelini C."/>
            <person name="Antonin V."/>
            <person name="Barry K.W."/>
            <person name="Bougher N.L."/>
            <person name="Buchanan P."/>
            <person name="Buyck B."/>
            <person name="Bense V."/>
            <person name="Catcheside P."/>
            <person name="Chovatia M."/>
            <person name="Cooper J."/>
            <person name="Damon W."/>
            <person name="Desjardin D."/>
            <person name="Finy P."/>
            <person name="Geml J."/>
            <person name="Haridas S."/>
            <person name="Hughes K."/>
            <person name="Justo A."/>
            <person name="Karasinski D."/>
            <person name="Kautmanova I."/>
            <person name="Kiss B."/>
            <person name="Kocsube S."/>
            <person name="Kotiranta H."/>
            <person name="LaButti K.M."/>
            <person name="Lechner B.E."/>
            <person name="Liimatainen K."/>
            <person name="Lipzen A."/>
            <person name="Lukacs Z."/>
            <person name="Mihaltcheva S."/>
            <person name="Morgado L.N."/>
            <person name="Niskanen T."/>
            <person name="Noordeloos M.E."/>
            <person name="Ohm R.A."/>
            <person name="Ortiz-Santana B."/>
            <person name="Ovrebo C."/>
            <person name="Racz N."/>
            <person name="Riley R."/>
            <person name="Savchenko A."/>
            <person name="Shiryaev A."/>
            <person name="Soop K."/>
            <person name="Spirin V."/>
            <person name="Szebenyi C."/>
            <person name="Tomsovsky M."/>
            <person name="Tulloss R.E."/>
            <person name="Uehling J."/>
            <person name="Grigoriev I.V."/>
            <person name="Vagvolgyi C."/>
            <person name="Papp T."/>
            <person name="Martin F.M."/>
            <person name="Miettinen O."/>
            <person name="Hibbett D.S."/>
            <person name="Nagy L.G."/>
        </authorList>
    </citation>
    <scope>NUCLEOTIDE SEQUENCE [LARGE SCALE GENOMIC DNA]</scope>
    <source>
        <strain evidence="2 3">HHB13444</strain>
    </source>
</reference>
<accession>A0A5C3Q941</accession>
<keyword evidence="3" id="KW-1185">Reference proteome</keyword>
<organism evidence="2 3">
    <name type="scientific">Polyporus arcularius HHB13444</name>
    <dbReference type="NCBI Taxonomy" id="1314778"/>
    <lineage>
        <taxon>Eukaryota</taxon>
        <taxon>Fungi</taxon>
        <taxon>Dikarya</taxon>
        <taxon>Basidiomycota</taxon>
        <taxon>Agaricomycotina</taxon>
        <taxon>Agaricomycetes</taxon>
        <taxon>Polyporales</taxon>
        <taxon>Polyporaceae</taxon>
        <taxon>Polyporus</taxon>
    </lineage>
</organism>
<protein>
    <submittedName>
        <fullName evidence="2">Uncharacterized protein</fullName>
    </submittedName>
</protein>
<proteinExistence type="predicted"/>
<dbReference type="EMBL" id="ML210963">
    <property type="protein sequence ID" value="TFK94963.1"/>
    <property type="molecule type" value="Genomic_DNA"/>
</dbReference>
<dbReference type="AlphaFoldDB" id="A0A5C3Q941"/>
<gene>
    <name evidence="2" type="ORF">K466DRAFT_1105</name>
</gene>
<evidence type="ECO:0000313" key="3">
    <source>
        <dbReference type="Proteomes" id="UP000308197"/>
    </source>
</evidence>
<feature type="region of interest" description="Disordered" evidence="1">
    <location>
        <begin position="13"/>
        <end position="47"/>
    </location>
</feature>
<name>A0A5C3Q941_9APHY</name>
<dbReference type="Proteomes" id="UP000308197">
    <property type="component" value="Unassembled WGS sequence"/>
</dbReference>
<evidence type="ECO:0000313" key="2">
    <source>
        <dbReference type="EMBL" id="TFK94963.1"/>
    </source>
</evidence>
<feature type="compositionally biased region" description="Basic residues" evidence="1">
    <location>
        <begin position="74"/>
        <end position="88"/>
    </location>
</feature>
<feature type="region of interest" description="Disordered" evidence="1">
    <location>
        <begin position="63"/>
        <end position="88"/>
    </location>
</feature>